<evidence type="ECO:0000313" key="2">
    <source>
        <dbReference type="EMBL" id="RXH56145.1"/>
    </source>
</evidence>
<keyword evidence="1" id="KW-0812">Transmembrane</keyword>
<keyword evidence="3" id="KW-1185">Reference proteome</keyword>
<keyword evidence="1" id="KW-0472">Membrane</keyword>
<feature type="transmembrane region" description="Helical" evidence="1">
    <location>
        <begin position="65"/>
        <end position="85"/>
    </location>
</feature>
<reference evidence="3" key="2">
    <citation type="submission" date="2019-02" db="EMBL/GenBank/DDBJ databases">
        <title>Granulicella sibirica sp. nov., a psychrotolerant acidobacterium isolated from an organic soil layer in forested tundra, West Siberia.</title>
        <authorList>
            <person name="Oshkin I.Y."/>
            <person name="Kulichevskaya I.S."/>
            <person name="Rijpstra W.I.C."/>
            <person name="Sinninghe Damste J.S."/>
            <person name="Rakitin A.L."/>
            <person name="Ravin N.V."/>
            <person name="Dedysh S.N."/>
        </authorList>
    </citation>
    <scope>NUCLEOTIDE SEQUENCE [LARGE SCALE GENOMIC DNA]</scope>
    <source>
        <strain evidence="3">AF10</strain>
    </source>
</reference>
<gene>
    <name evidence="2" type="ORF">GRAN_3002</name>
</gene>
<dbReference type="Proteomes" id="UP000289437">
    <property type="component" value="Unassembled WGS sequence"/>
</dbReference>
<keyword evidence="1" id="KW-1133">Transmembrane helix</keyword>
<name>A0A4Q0SY90_9BACT</name>
<accession>A0A4Q0SY90</accession>
<sequence>MPGSTFQPDLDRKVLEALESKPAPMIPADFAARMALRARALSPAAASSAMLPTHQQHTPHYGRNAAWASLIVLAALTLYLSPALASQTHGFSPLLLIQSILLLQLLALGLWLGSRLFPGNA</sequence>
<evidence type="ECO:0000256" key="1">
    <source>
        <dbReference type="SAM" id="Phobius"/>
    </source>
</evidence>
<protein>
    <submittedName>
        <fullName evidence="2">Uncharacterized protein</fullName>
    </submittedName>
</protein>
<reference evidence="2 3" key="1">
    <citation type="submission" date="2018-11" db="EMBL/GenBank/DDBJ databases">
        <authorList>
            <person name="Mardanov A.V."/>
            <person name="Ravin N.V."/>
            <person name="Dedysh S.N."/>
        </authorList>
    </citation>
    <scope>NUCLEOTIDE SEQUENCE [LARGE SCALE GENOMIC DNA]</scope>
    <source>
        <strain evidence="2 3">AF10</strain>
    </source>
</reference>
<dbReference type="RefSeq" id="WP_128913659.1">
    <property type="nucleotide sequence ID" value="NZ_RDSM01000002.1"/>
</dbReference>
<dbReference type="EMBL" id="RDSM01000002">
    <property type="protein sequence ID" value="RXH56145.1"/>
    <property type="molecule type" value="Genomic_DNA"/>
</dbReference>
<evidence type="ECO:0000313" key="3">
    <source>
        <dbReference type="Proteomes" id="UP000289437"/>
    </source>
</evidence>
<comment type="caution">
    <text evidence="2">The sequence shown here is derived from an EMBL/GenBank/DDBJ whole genome shotgun (WGS) entry which is preliminary data.</text>
</comment>
<feature type="transmembrane region" description="Helical" evidence="1">
    <location>
        <begin position="91"/>
        <end position="112"/>
    </location>
</feature>
<dbReference type="AlphaFoldDB" id="A0A4Q0SY90"/>
<organism evidence="2 3">
    <name type="scientific">Granulicella sibirica</name>
    <dbReference type="NCBI Taxonomy" id="2479048"/>
    <lineage>
        <taxon>Bacteria</taxon>
        <taxon>Pseudomonadati</taxon>
        <taxon>Acidobacteriota</taxon>
        <taxon>Terriglobia</taxon>
        <taxon>Terriglobales</taxon>
        <taxon>Acidobacteriaceae</taxon>
        <taxon>Granulicella</taxon>
    </lineage>
</organism>
<proteinExistence type="predicted"/>